<dbReference type="SMART" id="SM00530">
    <property type="entry name" value="HTH_XRE"/>
    <property type="match status" value="1"/>
</dbReference>
<dbReference type="Proteomes" id="UP000003438">
    <property type="component" value="Unassembled WGS sequence"/>
</dbReference>
<organism evidence="3 4">
    <name type="scientific">Subdoligranulum variabile DSM 15176</name>
    <dbReference type="NCBI Taxonomy" id="411471"/>
    <lineage>
        <taxon>Bacteria</taxon>
        <taxon>Bacillati</taxon>
        <taxon>Bacillota</taxon>
        <taxon>Clostridia</taxon>
        <taxon>Eubacteriales</taxon>
        <taxon>Oscillospiraceae</taxon>
        <taxon>Subdoligranulum</taxon>
    </lineage>
</organism>
<gene>
    <name evidence="3" type="ORF">SUBVAR_07216</name>
</gene>
<dbReference type="InterPro" id="IPR001387">
    <property type="entry name" value="Cro/C1-type_HTH"/>
</dbReference>
<sequence length="102" mass="11622">MAGDSVIREKWSVSENYQKVSIAVLQENLAALRAKADISQEELANLLGISRQTYSGLESGKRHMSWCTYLSLVFLFHEIRSTREMIEGLHVFPADLFIKFNS</sequence>
<dbReference type="RefSeq" id="WP_007048561.1">
    <property type="nucleotide sequence ID" value="NZ_GG704771.1"/>
</dbReference>
<dbReference type="OrthoDB" id="2067012at2"/>
<dbReference type="STRING" id="411471.SUBVAR_07216"/>
<evidence type="ECO:0000313" key="3">
    <source>
        <dbReference type="EMBL" id="EFB74561.1"/>
    </source>
</evidence>
<dbReference type="PANTHER" id="PTHR46558">
    <property type="entry name" value="TRACRIPTIONAL REGULATORY PROTEIN-RELATED-RELATED"/>
    <property type="match status" value="1"/>
</dbReference>
<dbReference type="eggNOG" id="ENOG50334TF">
    <property type="taxonomic scope" value="Bacteria"/>
</dbReference>
<dbReference type="AlphaFoldDB" id="D1PS33"/>
<proteinExistence type="predicted"/>
<dbReference type="PROSITE" id="PS50943">
    <property type="entry name" value="HTH_CROC1"/>
    <property type="match status" value="1"/>
</dbReference>
<dbReference type="GO" id="GO:0003677">
    <property type="term" value="F:DNA binding"/>
    <property type="evidence" value="ECO:0007669"/>
    <property type="project" value="UniProtKB-KW"/>
</dbReference>
<keyword evidence="4" id="KW-1185">Reference proteome</keyword>
<keyword evidence="1" id="KW-0238">DNA-binding</keyword>
<dbReference type="SUPFAM" id="SSF47413">
    <property type="entry name" value="lambda repressor-like DNA-binding domains"/>
    <property type="match status" value="1"/>
</dbReference>
<name>D1PS33_9FIRM</name>
<evidence type="ECO:0000256" key="1">
    <source>
        <dbReference type="ARBA" id="ARBA00023125"/>
    </source>
</evidence>
<protein>
    <recommendedName>
        <fullName evidence="2">HTH cro/C1-type domain-containing protein</fullName>
    </recommendedName>
</protein>
<feature type="domain" description="HTH cro/C1-type" evidence="2">
    <location>
        <begin position="29"/>
        <end position="62"/>
    </location>
</feature>
<reference evidence="3" key="1">
    <citation type="submission" date="2009-12" db="EMBL/GenBank/DDBJ databases">
        <authorList>
            <person name="Weinstock G."/>
            <person name="Sodergren E."/>
            <person name="Clifton S."/>
            <person name="Fulton L."/>
            <person name="Fulton B."/>
            <person name="Courtney L."/>
            <person name="Fronick C."/>
            <person name="Harrison M."/>
            <person name="Strong C."/>
            <person name="Farmer C."/>
            <person name="Delahaunty K."/>
            <person name="Markovic C."/>
            <person name="Hall O."/>
            <person name="Minx P."/>
            <person name="Tomlinson C."/>
            <person name="Mitreva M."/>
            <person name="Nelson J."/>
            <person name="Hou S."/>
            <person name="Wollam A."/>
            <person name="Pepin K.H."/>
            <person name="Johnson M."/>
            <person name="Bhonagiri V."/>
            <person name="Nash W.E."/>
            <person name="Warren W."/>
            <person name="Chinwalla A."/>
            <person name="Mardis E.R."/>
            <person name="Wilson R.K."/>
        </authorList>
    </citation>
    <scope>NUCLEOTIDE SEQUENCE [LARGE SCALE GENOMIC DNA]</scope>
    <source>
        <strain evidence="3">DSM 15176</strain>
    </source>
</reference>
<dbReference type="CDD" id="cd00093">
    <property type="entry name" value="HTH_XRE"/>
    <property type="match status" value="1"/>
</dbReference>
<dbReference type="PANTHER" id="PTHR46558:SF11">
    <property type="entry name" value="HTH-TYPE TRANSCRIPTIONAL REGULATOR XRE"/>
    <property type="match status" value="1"/>
</dbReference>
<dbReference type="Pfam" id="PF01381">
    <property type="entry name" value="HTH_3"/>
    <property type="match status" value="1"/>
</dbReference>
<dbReference type="EMBL" id="ACBY02000068">
    <property type="protein sequence ID" value="EFB74561.1"/>
    <property type="molecule type" value="Genomic_DNA"/>
</dbReference>
<dbReference type="HOGENOM" id="CLU_2276004_0_0_9"/>
<dbReference type="InterPro" id="IPR010982">
    <property type="entry name" value="Lambda_DNA-bd_dom_sf"/>
</dbReference>
<comment type="caution">
    <text evidence="3">The sequence shown here is derived from an EMBL/GenBank/DDBJ whole genome shotgun (WGS) entry which is preliminary data.</text>
</comment>
<accession>D1PS33</accession>
<evidence type="ECO:0000313" key="4">
    <source>
        <dbReference type="Proteomes" id="UP000003438"/>
    </source>
</evidence>
<evidence type="ECO:0000259" key="2">
    <source>
        <dbReference type="PROSITE" id="PS50943"/>
    </source>
</evidence>
<dbReference type="Gene3D" id="1.10.260.40">
    <property type="entry name" value="lambda repressor-like DNA-binding domains"/>
    <property type="match status" value="1"/>
</dbReference>